<dbReference type="Gene3D" id="3.30.200.20">
    <property type="entry name" value="Phosphorylase Kinase, domain 1"/>
    <property type="match status" value="1"/>
</dbReference>
<dbReference type="SUPFAM" id="SSF52058">
    <property type="entry name" value="L domain-like"/>
    <property type="match status" value="1"/>
</dbReference>
<dbReference type="PANTHER" id="PTHR48006:SF94">
    <property type="entry name" value="PROTEIN KINASE DOMAIN-CONTAINING PROTEIN"/>
    <property type="match status" value="1"/>
</dbReference>
<dbReference type="InterPro" id="IPR000719">
    <property type="entry name" value="Prot_kinase_dom"/>
</dbReference>
<evidence type="ECO:0000256" key="5">
    <source>
        <dbReference type="ARBA" id="ARBA00022692"/>
    </source>
</evidence>
<dbReference type="Pfam" id="PF00069">
    <property type="entry name" value="Pkinase"/>
    <property type="match status" value="1"/>
</dbReference>
<dbReference type="PROSITE" id="PS50011">
    <property type="entry name" value="PROTEIN_KINASE_DOM"/>
    <property type="match status" value="1"/>
</dbReference>
<evidence type="ECO:0000256" key="1">
    <source>
        <dbReference type="ARBA" id="ARBA00004479"/>
    </source>
</evidence>
<evidence type="ECO:0000313" key="16">
    <source>
        <dbReference type="EMBL" id="KAH0897430.1"/>
    </source>
</evidence>
<evidence type="ECO:0000259" key="15">
    <source>
        <dbReference type="PROSITE" id="PS50011"/>
    </source>
</evidence>
<dbReference type="Proteomes" id="UP000824890">
    <property type="component" value="Unassembled WGS sequence"/>
</dbReference>
<keyword evidence="7 12" id="KW-0547">Nucleotide-binding</keyword>
<feature type="binding site" evidence="12">
    <location>
        <position position="365"/>
    </location>
    <ligand>
        <name>ATP</name>
        <dbReference type="ChEBI" id="CHEBI:30616"/>
    </ligand>
</feature>
<name>A0ABQ8AZH1_BRANA</name>
<comment type="similarity">
    <text evidence="2">Belongs to the protein kinase superfamily. Ser/Thr protein kinase family.</text>
</comment>
<keyword evidence="9 12" id="KW-0067">ATP-binding</keyword>
<evidence type="ECO:0000256" key="12">
    <source>
        <dbReference type="PROSITE-ProRule" id="PRU10141"/>
    </source>
</evidence>
<evidence type="ECO:0000256" key="14">
    <source>
        <dbReference type="SAM" id="Phobius"/>
    </source>
</evidence>
<evidence type="ECO:0000256" key="9">
    <source>
        <dbReference type="ARBA" id="ARBA00022840"/>
    </source>
</evidence>
<dbReference type="Pfam" id="PF23310">
    <property type="entry name" value="TPR_27"/>
    <property type="match status" value="1"/>
</dbReference>
<evidence type="ECO:0000256" key="7">
    <source>
        <dbReference type="ARBA" id="ARBA00022741"/>
    </source>
</evidence>
<reference evidence="16 17" key="1">
    <citation type="submission" date="2021-05" db="EMBL/GenBank/DDBJ databases">
        <title>Genome Assembly of Synthetic Allotetraploid Brassica napus Reveals Homoeologous Exchanges between Subgenomes.</title>
        <authorList>
            <person name="Davis J.T."/>
        </authorList>
    </citation>
    <scope>NUCLEOTIDE SEQUENCE [LARGE SCALE GENOMIC DNA]</scope>
    <source>
        <strain evidence="17">cv. Da-Ae</strain>
        <tissue evidence="16">Seedling</tissue>
    </source>
</reference>
<comment type="caution">
    <text evidence="16">The sequence shown here is derived from an EMBL/GenBank/DDBJ whole genome shotgun (WGS) entry which is preliminary data.</text>
</comment>
<keyword evidence="3" id="KW-0433">Leucine-rich repeat</keyword>
<dbReference type="Gene3D" id="3.80.10.10">
    <property type="entry name" value="Ribonuclease Inhibitor"/>
    <property type="match status" value="1"/>
</dbReference>
<evidence type="ECO:0000313" key="17">
    <source>
        <dbReference type="Proteomes" id="UP000824890"/>
    </source>
</evidence>
<organism evidence="16 17">
    <name type="scientific">Brassica napus</name>
    <name type="common">Rape</name>
    <dbReference type="NCBI Taxonomy" id="3708"/>
    <lineage>
        <taxon>Eukaryota</taxon>
        <taxon>Viridiplantae</taxon>
        <taxon>Streptophyta</taxon>
        <taxon>Embryophyta</taxon>
        <taxon>Tracheophyta</taxon>
        <taxon>Spermatophyta</taxon>
        <taxon>Magnoliopsida</taxon>
        <taxon>eudicotyledons</taxon>
        <taxon>Gunneridae</taxon>
        <taxon>Pentapetalae</taxon>
        <taxon>rosids</taxon>
        <taxon>malvids</taxon>
        <taxon>Brassicales</taxon>
        <taxon>Brassicaceae</taxon>
        <taxon>Brassiceae</taxon>
        <taxon>Brassica</taxon>
    </lineage>
</organism>
<keyword evidence="5 14" id="KW-0812">Transmembrane</keyword>
<dbReference type="InterPro" id="IPR032675">
    <property type="entry name" value="LRR_dom_sf"/>
</dbReference>
<keyword evidence="8" id="KW-0418">Kinase</keyword>
<dbReference type="InterPro" id="IPR013210">
    <property type="entry name" value="LRR_N_plant-typ"/>
</dbReference>
<dbReference type="SUPFAM" id="SSF56112">
    <property type="entry name" value="Protein kinase-like (PK-like)"/>
    <property type="match status" value="1"/>
</dbReference>
<dbReference type="InterPro" id="IPR011009">
    <property type="entry name" value="Kinase-like_dom_sf"/>
</dbReference>
<keyword evidence="10 14" id="KW-1133">Transmembrane helix</keyword>
<comment type="subcellular location">
    <subcellularLocation>
        <location evidence="1">Membrane</location>
        <topology evidence="1">Single-pass type I membrane protein</topology>
    </subcellularLocation>
</comment>
<evidence type="ECO:0000256" key="2">
    <source>
        <dbReference type="ARBA" id="ARBA00008684"/>
    </source>
</evidence>
<dbReference type="PROSITE" id="PS00108">
    <property type="entry name" value="PROTEIN_KINASE_ST"/>
    <property type="match status" value="1"/>
</dbReference>
<evidence type="ECO:0000256" key="10">
    <source>
        <dbReference type="ARBA" id="ARBA00022989"/>
    </source>
</evidence>
<keyword evidence="11 14" id="KW-0472">Membrane</keyword>
<evidence type="ECO:0000256" key="11">
    <source>
        <dbReference type="ARBA" id="ARBA00023136"/>
    </source>
</evidence>
<protein>
    <recommendedName>
        <fullName evidence="15">Protein kinase domain-containing protein</fullName>
    </recommendedName>
</protein>
<keyword evidence="4" id="KW-0808">Transferase</keyword>
<evidence type="ECO:0000256" key="6">
    <source>
        <dbReference type="ARBA" id="ARBA00022737"/>
    </source>
</evidence>
<dbReference type="PROSITE" id="PS00107">
    <property type="entry name" value="PROTEIN_KINASE_ATP"/>
    <property type="match status" value="1"/>
</dbReference>
<gene>
    <name evidence="16" type="ORF">HID58_046998</name>
</gene>
<dbReference type="PANTHER" id="PTHR48006">
    <property type="entry name" value="LEUCINE-RICH REPEAT-CONTAINING PROTEIN DDB_G0281931-RELATED"/>
    <property type="match status" value="1"/>
</dbReference>
<dbReference type="CDD" id="cd14066">
    <property type="entry name" value="STKc_IRAK"/>
    <property type="match status" value="1"/>
</dbReference>
<dbReference type="InterPro" id="IPR008271">
    <property type="entry name" value="Ser/Thr_kinase_AS"/>
</dbReference>
<feature type="region of interest" description="Disordered" evidence="13">
    <location>
        <begin position="245"/>
        <end position="266"/>
    </location>
</feature>
<dbReference type="Gene3D" id="1.10.510.10">
    <property type="entry name" value="Transferase(Phosphotransferase) domain 1"/>
    <property type="match status" value="1"/>
</dbReference>
<dbReference type="InterPro" id="IPR017441">
    <property type="entry name" value="Protein_kinase_ATP_BS"/>
</dbReference>
<proteinExistence type="inferred from homology"/>
<evidence type="ECO:0000256" key="3">
    <source>
        <dbReference type="ARBA" id="ARBA00022614"/>
    </source>
</evidence>
<evidence type="ECO:0000256" key="4">
    <source>
        <dbReference type="ARBA" id="ARBA00022679"/>
    </source>
</evidence>
<sequence>MLHKILLEVATSHLRDFGSARIAFSGFNQIGREEYFYRSTGLFNLNDWIDEANALRTFRLRCYQAGNLEAIYIRGMYEFFVLHLLDEGREKIRLAGERGLLWAKYVDGILNLAFSVDARGFVHNYPSFSREFVDQMNLHDHDFGILRPLGWDPNISNHCSWFGVSCNSDLRVVSLILDETRLGGEISPVVGSLSEIRVLSLAFNNLGGQVPKEIWGLKRLEILDLQGNDFRVQRFSRDAVRKLMSHNGEEEEDSENEASPSSDSSDKTGLYPIEIASIVSASVIVFVLLVLVVLFIYTRKGKRNSQVQVVEPKEIKVFVDNGIPLTYESIVRATGYFCNSNCIGHGGFGSTYKAVVSPDNVFAVKRLSIGRFQGDQQFHAEISALEMVRHPNLVMLIGYHASETEMFLIYNYLSGGNLEDFIKERSKSALDWKVLHKIALDVARALAYLHEQCSPKVLHRDIKPSNILLDNNYNAYLSDFGLSKLLGASQSHVTTGVAGTFGYVAPEYAMTCRVSEKADVYSYGIVILELISDKRALDPSFSSHENGFNIVSWAHMMLSQGKAKEVFTKGLWETGPQDDLVEVLHLALKCTVDSLSIRPTMKQAVKQLKRIHPSRL</sequence>
<dbReference type="Pfam" id="PF08263">
    <property type="entry name" value="LRRNT_2"/>
    <property type="match status" value="1"/>
</dbReference>
<feature type="domain" description="Protein kinase" evidence="15">
    <location>
        <begin position="337"/>
        <end position="615"/>
    </location>
</feature>
<evidence type="ECO:0000256" key="8">
    <source>
        <dbReference type="ARBA" id="ARBA00022777"/>
    </source>
</evidence>
<feature type="transmembrane region" description="Helical" evidence="14">
    <location>
        <begin position="275"/>
        <end position="297"/>
    </location>
</feature>
<dbReference type="SMART" id="SM00220">
    <property type="entry name" value="S_TKc"/>
    <property type="match status" value="1"/>
</dbReference>
<dbReference type="EMBL" id="JAGKQM010000012">
    <property type="protein sequence ID" value="KAH0897430.1"/>
    <property type="molecule type" value="Genomic_DNA"/>
</dbReference>
<dbReference type="InterPro" id="IPR051824">
    <property type="entry name" value="LRR_Rcpt-Like_S/T_Kinase"/>
</dbReference>
<dbReference type="InterPro" id="IPR057136">
    <property type="entry name" value="At2g35280_TPR_dom"/>
</dbReference>
<evidence type="ECO:0000256" key="13">
    <source>
        <dbReference type="SAM" id="MobiDB-lite"/>
    </source>
</evidence>
<keyword evidence="17" id="KW-1185">Reference proteome</keyword>
<accession>A0ABQ8AZH1</accession>
<keyword evidence="6" id="KW-0677">Repeat</keyword>